<evidence type="ECO:0000256" key="12">
    <source>
        <dbReference type="ARBA" id="ARBA00038905"/>
    </source>
</evidence>
<keyword evidence="9" id="KW-0234">DNA repair</keyword>
<dbReference type="GO" id="GO:0046872">
    <property type="term" value="F:metal ion binding"/>
    <property type="evidence" value="ECO:0007669"/>
    <property type="project" value="UniProtKB-KW"/>
</dbReference>
<dbReference type="GO" id="GO:0008413">
    <property type="term" value="F:8-oxo-7,8-dihydroguanosine triphosphate pyrophosphatase activity"/>
    <property type="evidence" value="ECO:0007669"/>
    <property type="project" value="TreeGrafter"/>
</dbReference>
<evidence type="ECO:0000256" key="5">
    <source>
        <dbReference type="ARBA" id="ARBA00022723"/>
    </source>
</evidence>
<dbReference type="PANTHER" id="PTHR47707:SF1">
    <property type="entry name" value="NUDIX HYDROLASE FAMILY PROTEIN"/>
    <property type="match status" value="1"/>
</dbReference>
<keyword evidence="8" id="KW-0460">Magnesium</keyword>
<comment type="similarity">
    <text evidence="2">Belongs to the Nudix hydrolase family.</text>
</comment>
<dbReference type="Pfam" id="PF14815">
    <property type="entry name" value="NUDIX_4"/>
    <property type="match status" value="1"/>
</dbReference>
<keyword evidence="3" id="KW-0515">Mutator protein</keyword>
<keyword evidence="4" id="KW-0235">DNA replication</keyword>
<dbReference type="InterPro" id="IPR029119">
    <property type="entry name" value="MutY_C"/>
</dbReference>
<keyword evidence="6" id="KW-0227">DNA damage</keyword>
<dbReference type="GO" id="GO:0044716">
    <property type="term" value="F:8-oxo-GDP phosphatase activity"/>
    <property type="evidence" value="ECO:0007669"/>
    <property type="project" value="TreeGrafter"/>
</dbReference>
<evidence type="ECO:0000256" key="2">
    <source>
        <dbReference type="ARBA" id="ARBA00005582"/>
    </source>
</evidence>
<evidence type="ECO:0000256" key="16">
    <source>
        <dbReference type="ARBA" id="ARBA00042798"/>
    </source>
</evidence>
<evidence type="ECO:0000256" key="11">
    <source>
        <dbReference type="ARBA" id="ARBA00036904"/>
    </source>
</evidence>
<dbReference type="EMBL" id="JACRVF010000001">
    <property type="protein sequence ID" value="MBC5991700.1"/>
    <property type="molecule type" value="Genomic_DNA"/>
</dbReference>
<evidence type="ECO:0000256" key="13">
    <source>
        <dbReference type="ARBA" id="ARBA00040794"/>
    </source>
</evidence>
<organism evidence="18 19">
    <name type="scientific">Pontibacter cellulosilyticus</name>
    <dbReference type="NCBI Taxonomy" id="1720253"/>
    <lineage>
        <taxon>Bacteria</taxon>
        <taxon>Pseudomonadati</taxon>
        <taxon>Bacteroidota</taxon>
        <taxon>Cytophagia</taxon>
        <taxon>Cytophagales</taxon>
        <taxon>Hymenobacteraceae</taxon>
        <taxon>Pontibacter</taxon>
    </lineage>
</organism>
<evidence type="ECO:0000259" key="17">
    <source>
        <dbReference type="PROSITE" id="PS51462"/>
    </source>
</evidence>
<dbReference type="PROSITE" id="PS51462">
    <property type="entry name" value="NUDIX"/>
    <property type="match status" value="1"/>
</dbReference>
<sequence>MKVLCGIIEKDGLVLITQRSESMSQPLLWEFPGGKLEPSETEEECLVREINEELSIDITPKQRLTPASYTYPDKIVELIPYTCAFKGSEINLLEHLRYKWVTPGALASYTWCPADIPVIKTYLQLLQG</sequence>
<dbReference type="SUPFAM" id="SSF55811">
    <property type="entry name" value="Nudix"/>
    <property type="match status" value="1"/>
</dbReference>
<evidence type="ECO:0000256" key="1">
    <source>
        <dbReference type="ARBA" id="ARBA00001946"/>
    </source>
</evidence>
<evidence type="ECO:0000256" key="10">
    <source>
        <dbReference type="ARBA" id="ARBA00035861"/>
    </source>
</evidence>
<dbReference type="InterPro" id="IPR020476">
    <property type="entry name" value="Nudix_hydrolase"/>
</dbReference>
<evidence type="ECO:0000256" key="15">
    <source>
        <dbReference type="ARBA" id="ARBA00041979"/>
    </source>
</evidence>
<protein>
    <recommendedName>
        <fullName evidence="13">8-oxo-dGTP diphosphatase</fullName>
        <ecNumber evidence="12">3.6.1.55</ecNumber>
    </recommendedName>
    <alternativeName>
        <fullName evidence="16">7,8-dihydro-8-oxoguanine-triphosphatase</fullName>
    </alternativeName>
    <alternativeName>
        <fullName evidence="15">Mutator protein MutT</fullName>
    </alternativeName>
    <alternativeName>
        <fullName evidence="14">dGTP pyrophosphohydrolase</fullName>
    </alternativeName>
</protein>
<name>A0A923N733_9BACT</name>
<dbReference type="InterPro" id="IPR000086">
    <property type="entry name" value="NUDIX_hydrolase_dom"/>
</dbReference>
<dbReference type="CDD" id="cd03425">
    <property type="entry name" value="NUDIX_MutT_NudA_like"/>
    <property type="match status" value="1"/>
</dbReference>
<comment type="catalytic activity">
    <reaction evidence="10">
        <text>8-oxo-dGTP + H2O = 8-oxo-dGMP + diphosphate + H(+)</text>
        <dbReference type="Rhea" id="RHEA:31575"/>
        <dbReference type="ChEBI" id="CHEBI:15377"/>
        <dbReference type="ChEBI" id="CHEBI:15378"/>
        <dbReference type="ChEBI" id="CHEBI:33019"/>
        <dbReference type="ChEBI" id="CHEBI:63224"/>
        <dbReference type="ChEBI" id="CHEBI:77896"/>
        <dbReference type="EC" id="3.6.1.55"/>
    </reaction>
</comment>
<dbReference type="Gene3D" id="3.90.79.10">
    <property type="entry name" value="Nucleoside Triphosphate Pyrophosphohydrolase"/>
    <property type="match status" value="1"/>
</dbReference>
<dbReference type="GO" id="GO:0006281">
    <property type="term" value="P:DNA repair"/>
    <property type="evidence" value="ECO:0007669"/>
    <property type="project" value="UniProtKB-KW"/>
</dbReference>
<evidence type="ECO:0000256" key="8">
    <source>
        <dbReference type="ARBA" id="ARBA00022842"/>
    </source>
</evidence>
<dbReference type="InterPro" id="IPR047127">
    <property type="entry name" value="MutT-like"/>
</dbReference>
<comment type="cofactor">
    <cofactor evidence="1">
        <name>Mg(2+)</name>
        <dbReference type="ChEBI" id="CHEBI:18420"/>
    </cofactor>
</comment>
<dbReference type="EC" id="3.6.1.55" evidence="12"/>
<evidence type="ECO:0000256" key="9">
    <source>
        <dbReference type="ARBA" id="ARBA00023204"/>
    </source>
</evidence>
<evidence type="ECO:0000256" key="6">
    <source>
        <dbReference type="ARBA" id="ARBA00022763"/>
    </source>
</evidence>
<dbReference type="PANTHER" id="PTHR47707">
    <property type="entry name" value="8-OXO-DGTP DIPHOSPHATASE"/>
    <property type="match status" value="1"/>
</dbReference>
<keyword evidence="5" id="KW-0479">Metal-binding</keyword>
<dbReference type="InterPro" id="IPR015797">
    <property type="entry name" value="NUDIX_hydrolase-like_dom_sf"/>
</dbReference>
<evidence type="ECO:0000256" key="14">
    <source>
        <dbReference type="ARBA" id="ARBA00041592"/>
    </source>
</evidence>
<feature type="domain" description="Nudix hydrolase" evidence="17">
    <location>
        <begin position="1"/>
        <end position="127"/>
    </location>
</feature>
<evidence type="ECO:0000256" key="4">
    <source>
        <dbReference type="ARBA" id="ARBA00022705"/>
    </source>
</evidence>
<keyword evidence="19" id="KW-1185">Reference proteome</keyword>
<dbReference type="AlphaFoldDB" id="A0A923N733"/>
<dbReference type="GO" id="GO:0006260">
    <property type="term" value="P:DNA replication"/>
    <property type="evidence" value="ECO:0007669"/>
    <property type="project" value="UniProtKB-KW"/>
</dbReference>
<evidence type="ECO:0000256" key="7">
    <source>
        <dbReference type="ARBA" id="ARBA00022801"/>
    </source>
</evidence>
<dbReference type="GO" id="GO:0044715">
    <property type="term" value="F:8-oxo-dGDP phosphatase activity"/>
    <property type="evidence" value="ECO:0007669"/>
    <property type="project" value="TreeGrafter"/>
</dbReference>
<reference evidence="18" key="1">
    <citation type="submission" date="2020-08" db="EMBL/GenBank/DDBJ databases">
        <title>Pontibacter sp. SD6 16S ribosomal RNA gene Genome sequencing and assembly.</title>
        <authorList>
            <person name="Kang M."/>
        </authorList>
    </citation>
    <scope>NUCLEOTIDE SEQUENCE</scope>
    <source>
        <strain evidence="18">SD6</strain>
    </source>
</reference>
<proteinExistence type="inferred from homology"/>
<evidence type="ECO:0000313" key="18">
    <source>
        <dbReference type="EMBL" id="MBC5991700.1"/>
    </source>
</evidence>
<evidence type="ECO:0000313" key="19">
    <source>
        <dbReference type="Proteomes" id="UP000603640"/>
    </source>
</evidence>
<dbReference type="GO" id="GO:0035539">
    <property type="term" value="F:8-oxo-7,8-dihydrodeoxyguanosine triphosphate pyrophosphatase activity"/>
    <property type="evidence" value="ECO:0007669"/>
    <property type="project" value="UniProtKB-EC"/>
</dbReference>
<dbReference type="Proteomes" id="UP000603640">
    <property type="component" value="Unassembled WGS sequence"/>
</dbReference>
<comment type="caution">
    <text evidence="18">The sequence shown here is derived from an EMBL/GenBank/DDBJ whole genome shotgun (WGS) entry which is preliminary data.</text>
</comment>
<gene>
    <name evidence="18" type="ORF">H8S84_02500</name>
</gene>
<keyword evidence="7" id="KW-0378">Hydrolase</keyword>
<accession>A0A923N733</accession>
<evidence type="ECO:0000256" key="3">
    <source>
        <dbReference type="ARBA" id="ARBA00022457"/>
    </source>
</evidence>
<dbReference type="PRINTS" id="PR00502">
    <property type="entry name" value="NUDIXFAMILY"/>
</dbReference>
<comment type="catalytic activity">
    <reaction evidence="11">
        <text>8-oxo-GTP + H2O = 8-oxo-GMP + diphosphate + H(+)</text>
        <dbReference type="Rhea" id="RHEA:67616"/>
        <dbReference type="ChEBI" id="CHEBI:15377"/>
        <dbReference type="ChEBI" id="CHEBI:15378"/>
        <dbReference type="ChEBI" id="CHEBI:33019"/>
        <dbReference type="ChEBI" id="CHEBI:143553"/>
        <dbReference type="ChEBI" id="CHEBI:145694"/>
    </reaction>
</comment>